<protein>
    <submittedName>
        <fullName evidence="3">Putative secreted protein</fullName>
    </submittedName>
</protein>
<sequence length="106" mass="12085">MLLLFVALVICGWKMLLPHCIRAIDASSSRRNSLSHWNVAFKSNGRNRRAHTLNKKKKRGLGRESNQDLWRSRRGHFHSATTARRLNVYKGTSSECTGFSNVSSRS</sequence>
<evidence type="ECO:0000313" key="3">
    <source>
        <dbReference type="EMBL" id="JAG91722.1"/>
    </source>
</evidence>
<name>A0A0C9SCY8_AMBAM</name>
<proteinExistence type="evidence at transcript level"/>
<feature type="chain" id="PRO_5002203016" evidence="2">
    <location>
        <begin position="24"/>
        <end position="106"/>
    </location>
</feature>
<evidence type="ECO:0000256" key="2">
    <source>
        <dbReference type="SAM" id="SignalP"/>
    </source>
</evidence>
<organism evidence="3">
    <name type="scientific">Amblyomma americanum</name>
    <name type="common">Lone star tick</name>
    <dbReference type="NCBI Taxonomy" id="6943"/>
    <lineage>
        <taxon>Eukaryota</taxon>
        <taxon>Metazoa</taxon>
        <taxon>Ecdysozoa</taxon>
        <taxon>Arthropoda</taxon>
        <taxon>Chelicerata</taxon>
        <taxon>Arachnida</taxon>
        <taxon>Acari</taxon>
        <taxon>Parasitiformes</taxon>
        <taxon>Ixodida</taxon>
        <taxon>Ixodoidea</taxon>
        <taxon>Ixodidae</taxon>
        <taxon>Amblyomminae</taxon>
        <taxon>Amblyomma</taxon>
    </lineage>
</organism>
<feature type="compositionally biased region" description="Basic residues" evidence="1">
    <location>
        <begin position="46"/>
        <end position="60"/>
    </location>
</feature>
<dbReference type="AlphaFoldDB" id="A0A0C9SCY8"/>
<accession>A0A0C9SCY8</accession>
<dbReference type="EMBL" id="GBZX01001018">
    <property type="protein sequence ID" value="JAG91722.1"/>
    <property type="molecule type" value="mRNA"/>
</dbReference>
<feature type="signal peptide" evidence="2">
    <location>
        <begin position="1"/>
        <end position="23"/>
    </location>
</feature>
<feature type="region of interest" description="Disordered" evidence="1">
    <location>
        <begin position="46"/>
        <end position="68"/>
    </location>
</feature>
<evidence type="ECO:0000256" key="1">
    <source>
        <dbReference type="SAM" id="MobiDB-lite"/>
    </source>
</evidence>
<feature type="non-terminal residue" evidence="3">
    <location>
        <position position="106"/>
    </location>
</feature>
<reference evidence="3" key="1">
    <citation type="journal article" date="2015" name="PLoS ONE">
        <title>An Insight into the Sialome of the Lone Star Tick, Amblyomma americanum, with a Glimpse on Its Time Dependent Gene Expression.</title>
        <authorList>
            <person name="Karim S."/>
            <person name="Ribeiro J.M."/>
        </authorList>
    </citation>
    <scope>NUCLEOTIDE SEQUENCE</scope>
    <source>
        <tissue evidence="3">Salivary gland</tissue>
    </source>
</reference>
<keyword evidence="2" id="KW-0732">Signal</keyword>